<evidence type="ECO:0000256" key="1">
    <source>
        <dbReference type="ARBA" id="ARBA00011073"/>
    </source>
</evidence>
<dbReference type="InterPro" id="IPR015500">
    <property type="entry name" value="Peptidase_S8_subtilisin-rel"/>
</dbReference>
<evidence type="ECO:0000256" key="5">
    <source>
        <dbReference type="ARBA" id="ARBA00022825"/>
    </source>
</evidence>
<dbReference type="PANTHER" id="PTHR43806:SF67">
    <property type="entry name" value="EGF-LIKE DOMAIN-CONTAINING PROTEIN"/>
    <property type="match status" value="1"/>
</dbReference>
<dbReference type="PRINTS" id="PR00723">
    <property type="entry name" value="SUBTILISIN"/>
</dbReference>
<gene>
    <name evidence="11" type="ORF">GCM10022386_26600</name>
</gene>
<dbReference type="InterPro" id="IPR026444">
    <property type="entry name" value="Secre_tail"/>
</dbReference>
<evidence type="ECO:0000256" key="2">
    <source>
        <dbReference type="ARBA" id="ARBA00022670"/>
    </source>
</evidence>
<dbReference type="InterPro" id="IPR036852">
    <property type="entry name" value="Peptidase_S8/S53_dom_sf"/>
</dbReference>
<feature type="domain" description="Peptidase S8/S53" evidence="9">
    <location>
        <begin position="171"/>
        <end position="444"/>
    </location>
</feature>
<comment type="similarity">
    <text evidence="1 6 7">Belongs to the peptidase S8 family.</text>
</comment>
<dbReference type="EMBL" id="BAABCR010000021">
    <property type="protein sequence ID" value="GAA4039388.1"/>
    <property type="molecule type" value="Genomic_DNA"/>
</dbReference>
<proteinExistence type="inferred from homology"/>
<dbReference type="PROSITE" id="PS00136">
    <property type="entry name" value="SUBTILASE_ASP"/>
    <property type="match status" value="1"/>
</dbReference>
<dbReference type="Pfam" id="PF18962">
    <property type="entry name" value="Por_Secre_tail"/>
    <property type="match status" value="1"/>
</dbReference>
<evidence type="ECO:0000256" key="6">
    <source>
        <dbReference type="PROSITE-ProRule" id="PRU01240"/>
    </source>
</evidence>
<organism evidence="11 12">
    <name type="scientific">Flavobacterium cheonhonense</name>
    <dbReference type="NCBI Taxonomy" id="706185"/>
    <lineage>
        <taxon>Bacteria</taxon>
        <taxon>Pseudomonadati</taxon>
        <taxon>Bacteroidota</taxon>
        <taxon>Flavobacteriia</taxon>
        <taxon>Flavobacteriales</taxon>
        <taxon>Flavobacteriaceae</taxon>
        <taxon>Flavobacterium</taxon>
    </lineage>
</organism>
<dbReference type="PANTHER" id="PTHR43806">
    <property type="entry name" value="PEPTIDASE S8"/>
    <property type="match status" value="1"/>
</dbReference>
<sequence length="540" mass="58897">MKKIYFFTFLWLTTVSFAQDDAWVYFNNKPNAQYYFDNPLEMLSQRALDRRINQNIAIDIKDVPIHQPYVDQIDAASGIEVKAKSKWMNAVHVRGSLSDINSLSAIEFVDHIEFADRSLNVSGRNQASNRTSLFSSVNKTLDTQITFAYGTSANQAQMLNAHVLHQQEFTGAGKIIAVMDAGFPNVDAVQPFQRLRDNNQILGGYNFVGQSTDFYTANSHGTMVLSTMGGYVENQLIGTAPDAKYYLFVTEDAAAENPVEESYWVEAAEMADSLGVDVINTSLGYFGYDNPNYSYTYANMDGVTSFISRGTNVAFSRGMICVSSAGNSGSSPNPYIAVPADALHGFAIGAVKPDETYATFSSIGPSFDQRVKPDVMAQGQNAIVSGINGTIGAANGTSFSGPIMAGAIASFWQAIPWATNQQVLDFVKQSADRYSNPTAQFGYGIPDFQTALTIAQLSVSDRDAVKFLVYPNPASTHLKIAFPAGFTSATLAIYNNLGQLIKQQSIDIDGVVNLEGLAKGVYHYSIKNQDFLQTGKLMKN</sequence>
<dbReference type="PROSITE" id="PS00138">
    <property type="entry name" value="SUBTILASE_SER"/>
    <property type="match status" value="1"/>
</dbReference>
<dbReference type="InterPro" id="IPR023828">
    <property type="entry name" value="Peptidase_S8_Ser-AS"/>
</dbReference>
<dbReference type="InterPro" id="IPR050131">
    <property type="entry name" value="Peptidase_S8_subtilisin-like"/>
</dbReference>
<dbReference type="Proteomes" id="UP001500968">
    <property type="component" value="Unassembled WGS sequence"/>
</dbReference>
<comment type="caution">
    <text evidence="11">The sequence shown here is derived from an EMBL/GenBank/DDBJ whole genome shotgun (WGS) entry which is preliminary data.</text>
</comment>
<dbReference type="PROSITE" id="PS51892">
    <property type="entry name" value="SUBTILASE"/>
    <property type="match status" value="1"/>
</dbReference>
<keyword evidence="4 6" id="KW-0378">Hydrolase</keyword>
<feature type="active site" description="Charge relay system" evidence="6">
    <location>
        <position position="398"/>
    </location>
</feature>
<feature type="active site" description="Charge relay system" evidence="6">
    <location>
        <position position="180"/>
    </location>
</feature>
<keyword evidence="12" id="KW-1185">Reference proteome</keyword>
<keyword evidence="2 6" id="KW-0645">Protease</keyword>
<keyword evidence="3 8" id="KW-0732">Signal</keyword>
<dbReference type="RefSeq" id="WP_324691977.1">
    <property type="nucleotide sequence ID" value="NZ_BAABCR010000021.1"/>
</dbReference>
<evidence type="ECO:0000259" key="10">
    <source>
        <dbReference type="Pfam" id="PF18962"/>
    </source>
</evidence>
<protein>
    <submittedName>
        <fullName evidence="11">S8 family serine peptidase</fullName>
    </submittedName>
</protein>
<evidence type="ECO:0000256" key="3">
    <source>
        <dbReference type="ARBA" id="ARBA00022729"/>
    </source>
</evidence>
<evidence type="ECO:0000313" key="12">
    <source>
        <dbReference type="Proteomes" id="UP001500968"/>
    </source>
</evidence>
<dbReference type="InterPro" id="IPR000209">
    <property type="entry name" value="Peptidase_S8/S53_dom"/>
</dbReference>
<evidence type="ECO:0000256" key="4">
    <source>
        <dbReference type="ARBA" id="ARBA00022801"/>
    </source>
</evidence>
<dbReference type="InterPro" id="IPR017317">
    <property type="entry name" value="Pept_S8_subtilisin_bacteroid-2"/>
</dbReference>
<evidence type="ECO:0000259" key="9">
    <source>
        <dbReference type="Pfam" id="PF00082"/>
    </source>
</evidence>
<dbReference type="InterPro" id="IPR023827">
    <property type="entry name" value="Peptidase_S8_Asp-AS"/>
</dbReference>
<evidence type="ECO:0000256" key="8">
    <source>
        <dbReference type="SAM" id="SignalP"/>
    </source>
</evidence>
<feature type="signal peptide" evidence="8">
    <location>
        <begin position="1"/>
        <end position="18"/>
    </location>
</feature>
<reference evidence="12" key="1">
    <citation type="journal article" date="2019" name="Int. J. Syst. Evol. Microbiol.">
        <title>The Global Catalogue of Microorganisms (GCM) 10K type strain sequencing project: providing services to taxonomists for standard genome sequencing and annotation.</title>
        <authorList>
            <consortium name="The Broad Institute Genomics Platform"/>
            <consortium name="The Broad Institute Genome Sequencing Center for Infectious Disease"/>
            <person name="Wu L."/>
            <person name="Ma J."/>
        </authorList>
    </citation>
    <scope>NUCLEOTIDE SEQUENCE [LARGE SCALE GENOMIC DNA]</scope>
    <source>
        <strain evidence="12">JCM 17064</strain>
    </source>
</reference>
<dbReference type="PIRSF" id="PIRSF037903">
    <property type="entry name" value="Subtilisin_rel_GFO_2223"/>
    <property type="match status" value="1"/>
</dbReference>
<evidence type="ECO:0000313" key="11">
    <source>
        <dbReference type="EMBL" id="GAA4039388.1"/>
    </source>
</evidence>
<keyword evidence="5 6" id="KW-0720">Serine protease</keyword>
<dbReference type="SUPFAM" id="SSF52743">
    <property type="entry name" value="Subtilisin-like"/>
    <property type="match status" value="1"/>
</dbReference>
<name>A0ABP7UB11_9FLAO</name>
<feature type="domain" description="Secretion system C-terminal sorting" evidence="10">
    <location>
        <begin position="469"/>
        <end position="534"/>
    </location>
</feature>
<dbReference type="Gene3D" id="3.40.50.200">
    <property type="entry name" value="Peptidase S8/S53 domain"/>
    <property type="match status" value="1"/>
</dbReference>
<evidence type="ECO:0000256" key="7">
    <source>
        <dbReference type="RuleBase" id="RU003355"/>
    </source>
</evidence>
<dbReference type="Pfam" id="PF00082">
    <property type="entry name" value="Peptidase_S8"/>
    <property type="match status" value="1"/>
</dbReference>
<accession>A0ABP7UB11</accession>
<dbReference type="NCBIfam" id="TIGR04183">
    <property type="entry name" value="Por_Secre_tail"/>
    <property type="match status" value="1"/>
</dbReference>
<feature type="active site" description="Charge relay system" evidence="6">
    <location>
        <position position="220"/>
    </location>
</feature>
<dbReference type="CDD" id="cd07493">
    <property type="entry name" value="Peptidases_S8_9"/>
    <property type="match status" value="1"/>
</dbReference>
<feature type="chain" id="PRO_5045392628" evidence="8">
    <location>
        <begin position="19"/>
        <end position="540"/>
    </location>
</feature>